<evidence type="ECO:0000313" key="1">
    <source>
        <dbReference type="EMBL" id="BCJ93093.1"/>
    </source>
</evidence>
<sequence>MKKTIIEMLDLALLTVVISIILINGLSVLYQCNRQAINASITIADKNTNKKNGFGITEYGNYDNTLNKYEIALIGYMKSKEENKSYQLTIKEKDVNSMYEIWNLIGEDADAARYSIKYKYRTKKYNIIKEAYEPN</sequence>
<dbReference type="KEGG" id="acel:acsn021_06620"/>
<dbReference type="RefSeq" id="WP_184095226.1">
    <property type="nucleotide sequence ID" value="NZ_AP023367.1"/>
</dbReference>
<evidence type="ECO:0000313" key="2">
    <source>
        <dbReference type="Proteomes" id="UP000515561"/>
    </source>
</evidence>
<reference evidence="1 2" key="1">
    <citation type="journal article" date="2016" name="Int. J. Syst. Evol. Microbiol.">
        <title>Descriptions of Anaerotaenia torta gen. nov., sp. nov. and Anaerocolumna cellulosilytica gen. nov., sp. nov. isolated from a methanogenic reactor of cattle waste.</title>
        <authorList>
            <person name="Uek A."/>
            <person name="Ohtaki Y."/>
            <person name="Kaku N."/>
            <person name="Ueki K."/>
        </authorList>
    </citation>
    <scope>NUCLEOTIDE SEQUENCE [LARGE SCALE GENOMIC DNA]</scope>
    <source>
        <strain evidence="1 2">SN021</strain>
    </source>
</reference>
<dbReference type="EMBL" id="AP023367">
    <property type="protein sequence ID" value="BCJ93093.1"/>
    <property type="molecule type" value="Genomic_DNA"/>
</dbReference>
<name>A0A6S6QP17_9FIRM</name>
<keyword evidence="2" id="KW-1185">Reference proteome</keyword>
<gene>
    <name evidence="1" type="ORF">acsn021_06620</name>
</gene>
<dbReference type="AlphaFoldDB" id="A0A6S6QP17"/>
<organism evidence="1 2">
    <name type="scientific">Anaerocolumna cellulosilytica</name>
    <dbReference type="NCBI Taxonomy" id="433286"/>
    <lineage>
        <taxon>Bacteria</taxon>
        <taxon>Bacillati</taxon>
        <taxon>Bacillota</taxon>
        <taxon>Clostridia</taxon>
        <taxon>Lachnospirales</taxon>
        <taxon>Lachnospiraceae</taxon>
        <taxon>Anaerocolumna</taxon>
    </lineage>
</organism>
<proteinExistence type="predicted"/>
<accession>A0A6S6QP17</accession>
<dbReference type="Proteomes" id="UP000515561">
    <property type="component" value="Chromosome"/>
</dbReference>
<protein>
    <submittedName>
        <fullName evidence="1">Uncharacterized protein</fullName>
    </submittedName>
</protein>